<dbReference type="RefSeq" id="WP_091561495.1">
    <property type="nucleotide sequence ID" value="NZ_FNPH01000012.1"/>
</dbReference>
<feature type="compositionally biased region" description="Basic and acidic residues" evidence="1">
    <location>
        <begin position="28"/>
        <end position="52"/>
    </location>
</feature>
<evidence type="ECO:0000256" key="1">
    <source>
        <dbReference type="SAM" id="MobiDB-lite"/>
    </source>
</evidence>
<proteinExistence type="predicted"/>
<protein>
    <submittedName>
        <fullName evidence="2">Uncharacterized protein</fullName>
    </submittedName>
</protein>
<organism evidence="2 3">
    <name type="scientific">Micromonospora pattaloongensis</name>
    <dbReference type="NCBI Taxonomy" id="405436"/>
    <lineage>
        <taxon>Bacteria</taxon>
        <taxon>Bacillati</taxon>
        <taxon>Actinomycetota</taxon>
        <taxon>Actinomycetes</taxon>
        <taxon>Micromonosporales</taxon>
        <taxon>Micromonosporaceae</taxon>
        <taxon>Micromonospora</taxon>
    </lineage>
</organism>
<accession>A0A1H3SJE9</accession>
<keyword evidence="3" id="KW-1185">Reference proteome</keyword>
<name>A0A1H3SJE9_9ACTN</name>
<dbReference type="EMBL" id="FNPH01000012">
    <property type="protein sequence ID" value="SDZ38092.1"/>
    <property type="molecule type" value="Genomic_DNA"/>
</dbReference>
<sequence length="60" mass="6516">MERENEPRGRVPERGAQEDASGVPLTETEIRANTRPPSKPEKAGEMPDKANEAGRGTTRG</sequence>
<gene>
    <name evidence="2" type="ORF">SAMN05444365_11230</name>
</gene>
<reference evidence="3" key="1">
    <citation type="submission" date="2016-10" db="EMBL/GenBank/DDBJ databases">
        <authorList>
            <person name="Varghese N."/>
            <person name="Submissions S."/>
        </authorList>
    </citation>
    <scope>NUCLEOTIDE SEQUENCE [LARGE SCALE GENOMIC DNA]</scope>
    <source>
        <strain evidence="3">DSM 45245</strain>
    </source>
</reference>
<evidence type="ECO:0000313" key="3">
    <source>
        <dbReference type="Proteomes" id="UP000242415"/>
    </source>
</evidence>
<feature type="compositionally biased region" description="Basic and acidic residues" evidence="1">
    <location>
        <begin position="1"/>
        <end position="17"/>
    </location>
</feature>
<dbReference type="AlphaFoldDB" id="A0A1H3SJE9"/>
<dbReference type="Proteomes" id="UP000242415">
    <property type="component" value="Unassembled WGS sequence"/>
</dbReference>
<evidence type="ECO:0000313" key="2">
    <source>
        <dbReference type="EMBL" id="SDZ38092.1"/>
    </source>
</evidence>
<feature type="region of interest" description="Disordered" evidence="1">
    <location>
        <begin position="1"/>
        <end position="60"/>
    </location>
</feature>
<dbReference type="STRING" id="405436.SAMN05444365_11230"/>